<dbReference type="AlphaFoldDB" id="A0A1L4BRW5"/>
<dbReference type="RefSeq" id="WP_072711984.1">
    <property type="nucleotide sequence ID" value="NZ_CP016796.1"/>
</dbReference>
<dbReference type="STRING" id="573570.F7310_04075"/>
<name>A0A1L4BRW5_9GAMM</name>
<dbReference type="InterPro" id="IPR051704">
    <property type="entry name" value="FAD_aromatic-hydroxylase"/>
</dbReference>
<reference evidence="2 3" key="1">
    <citation type="journal article" date="2016" name="Appl. Environ. Microbiol.">
        <title>Whole genome relationships among Francisella bacteria of diverse origin define new species and provide specific regions for detection.</title>
        <authorList>
            <person name="Challacombe J.F."/>
            <person name="Petersen J.M."/>
            <person name="Gallegos-Graves V."/>
            <person name="Hodge D."/>
            <person name="Pillai S."/>
            <person name="Kuske C.R."/>
        </authorList>
    </citation>
    <scope>NUCLEOTIDE SEQUENCE [LARGE SCALE GENOMIC DNA]</scope>
    <source>
        <strain evidence="3">TX07-7310</strain>
    </source>
</reference>
<dbReference type="InterPro" id="IPR002938">
    <property type="entry name" value="FAD-bd"/>
</dbReference>
<protein>
    <submittedName>
        <fullName evidence="2">Oxidoreductase</fullName>
    </submittedName>
</protein>
<dbReference type="NCBIfam" id="NF005761">
    <property type="entry name" value="PRK07588.1"/>
    <property type="match status" value="1"/>
</dbReference>
<dbReference type="Proteomes" id="UP000184222">
    <property type="component" value="Chromosome"/>
</dbReference>
<dbReference type="EMBL" id="CP016796">
    <property type="protein sequence ID" value="API86583.1"/>
    <property type="molecule type" value="Genomic_DNA"/>
</dbReference>
<keyword evidence="3" id="KW-1185">Reference proteome</keyword>
<gene>
    <name evidence="2" type="ORF">F7310_04075</name>
</gene>
<dbReference type="Pfam" id="PF01494">
    <property type="entry name" value="FAD_binding_3"/>
    <property type="match status" value="1"/>
</dbReference>
<dbReference type="OrthoDB" id="5499180at2"/>
<evidence type="ECO:0000313" key="3">
    <source>
        <dbReference type="Proteomes" id="UP000184222"/>
    </source>
</evidence>
<accession>A0A1L4BRW5</accession>
<dbReference type="PANTHER" id="PTHR46865:SF8">
    <property type="entry name" value="POSSIBLE OXIDOREDUCTASE"/>
    <property type="match status" value="1"/>
</dbReference>
<dbReference type="PANTHER" id="PTHR46865">
    <property type="entry name" value="OXIDOREDUCTASE-RELATED"/>
    <property type="match status" value="1"/>
</dbReference>
<feature type="domain" description="FAD-binding" evidence="1">
    <location>
        <begin position="4"/>
        <end position="314"/>
    </location>
</feature>
<dbReference type="SUPFAM" id="SSF51905">
    <property type="entry name" value="FAD/NAD(P)-binding domain"/>
    <property type="match status" value="1"/>
</dbReference>
<sequence length="394" mass="44845">MMRIAINGIGIAGPTLAWWLREYGFEPVIFEKSPEFKSGGHLVDFWGHACEIMDKMGLLEQLKQESYQIKHIHCFDENGRRSSKVNISSLIKENYGEFLSVKRGDISKVIYNACKGMDIRFGTSIESLEEQEDGVTVHLSDKTTEKFDLVIGADGLHSHIRSLVFDKSEYEEYDLNKYIAAFSIKDYNHYEKFTYAISVGNNKQVARVCLDEKETLVMFTLDANLVEKVPTTLEEKKQVLRSVFKDNKWETPDILARLDNVEYIYFDNVSQVKMDNWYKGRVALVGDASSCPSILMGLGSMFAIVETYILAGELYKAKGDYKVAFEQWQDKLKDIINRKQKVGLSNLSLAASDEIIKKYLSTITVKISSTPVVSKFIGAGIFNDQIELPDYKKD</sequence>
<dbReference type="Gene3D" id="3.50.50.60">
    <property type="entry name" value="FAD/NAD(P)-binding domain"/>
    <property type="match status" value="1"/>
</dbReference>
<dbReference type="PRINTS" id="PR00420">
    <property type="entry name" value="RNGMNOXGNASE"/>
</dbReference>
<evidence type="ECO:0000259" key="1">
    <source>
        <dbReference type="Pfam" id="PF01494"/>
    </source>
</evidence>
<dbReference type="InterPro" id="IPR036188">
    <property type="entry name" value="FAD/NAD-bd_sf"/>
</dbReference>
<proteinExistence type="predicted"/>
<dbReference type="GO" id="GO:0071949">
    <property type="term" value="F:FAD binding"/>
    <property type="evidence" value="ECO:0007669"/>
    <property type="project" value="InterPro"/>
</dbReference>
<dbReference type="KEGG" id="frx:F7310_04075"/>
<organism evidence="2 3">
    <name type="scientific">Francisella uliginis</name>
    <dbReference type="NCBI Taxonomy" id="573570"/>
    <lineage>
        <taxon>Bacteria</taxon>
        <taxon>Pseudomonadati</taxon>
        <taxon>Pseudomonadota</taxon>
        <taxon>Gammaproteobacteria</taxon>
        <taxon>Thiotrichales</taxon>
        <taxon>Francisellaceae</taxon>
        <taxon>Francisella</taxon>
    </lineage>
</organism>
<evidence type="ECO:0000313" key="2">
    <source>
        <dbReference type="EMBL" id="API86583.1"/>
    </source>
</evidence>